<evidence type="ECO:0000313" key="1">
    <source>
        <dbReference type="EMBL" id="AAA21354.1"/>
    </source>
</evidence>
<reference evidence="1" key="1">
    <citation type="journal article" date="1994" name="Microb. Pathog.">
        <title>Molecular characterization of an enterotoxin from Salmonella typhimurium.</title>
        <authorList>
            <person name="Chopra A.K."/>
            <person name="Peterson J.W."/>
            <person name="Chary P."/>
            <person name="Prasad R."/>
        </authorList>
    </citation>
    <scope>NUCLEOTIDE SEQUENCE</scope>
    <source>
        <strain evidence="1">Q1</strain>
    </source>
</reference>
<sequence length="249" mass="29092">MLILLSRYHWQPDSKDRAFTLNTFHLNRAAMLFDDILHHSQPQACPVSFGRKIRRKNRLQLIRGDPFPAIGNSDDNAVGPTFFCLYANRSLAANRMNSVQVQIQQHLSQPVRVSLNTLKRLIRRESQLNLSALGILTDQIQGVSNNIIEVNRLERQMRGLYQFEQFAYHPVQTVGLFGHHLRQFMRLAAGRRALGKVFRQPFDGRERVTNFVRDARRQMPHRHQLFFTLHCIKQFSVRALITLMPKKRQ</sequence>
<dbReference type="AlphaFoldDB" id="Q56138"/>
<proteinExistence type="predicted"/>
<organism evidence="1">
    <name type="scientific">Salmonella typhimurium</name>
    <dbReference type="NCBI Taxonomy" id="90371"/>
    <lineage>
        <taxon>Bacteria</taxon>
        <taxon>Pseudomonadati</taxon>
        <taxon>Pseudomonadota</taxon>
        <taxon>Gammaproteobacteria</taxon>
        <taxon>Enterobacterales</taxon>
        <taxon>Enterobacteriaceae</taxon>
        <taxon>Salmonella</taxon>
    </lineage>
</organism>
<accession>Q56138</accession>
<gene>
    <name evidence="1" type="primary">stn</name>
</gene>
<protein>
    <submittedName>
        <fullName evidence="1">Enterotoxin</fullName>
    </submittedName>
</protein>
<dbReference type="EMBL" id="L16014">
    <property type="protein sequence ID" value="AAA21354.1"/>
    <property type="molecule type" value="Genomic_DNA"/>
</dbReference>
<name>Q56138_SALTM</name>